<gene>
    <name evidence="4" type="ORF">RM531_11895</name>
</gene>
<keyword evidence="3" id="KW-0732">Signal</keyword>
<feature type="chain" id="PRO_5046943910" evidence="3">
    <location>
        <begin position="28"/>
        <end position="277"/>
    </location>
</feature>
<protein>
    <submittedName>
        <fullName evidence="4">DUF3450 family protein</fullName>
    </submittedName>
</protein>
<evidence type="ECO:0000256" key="2">
    <source>
        <dbReference type="SAM" id="MobiDB-lite"/>
    </source>
</evidence>
<evidence type="ECO:0000256" key="3">
    <source>
        <dbReference type="SAM" id="SignalP"/>
    </source>
</evidence>
<accession>A0ABU3B9M8</accession>
<name>A0ABU3B9M8_9GAMM</name>
<keyword evidence="5" id="KW-1185">Reference proteome</keyword>
<dbReference type="Pfam" id="PF11932">
    <property type="entry name" value="DUF3450"/>
    <property type="match status" value="1"/>
</dbReference>
<sequence length="277" mass="30937">MTRLWSILPWRPTLAGILLAACGTAAAQDSIDNLSKQLIELRGEVEELNDELASAKDQHRSRMNALARQRGEAEASLEQAQLQVEEIEGRMASAREDAQEAGADADQLEPVVMAIIDASESMVSNRLPFKRDERLAELDQIRSRVEQDVITPHKAINTLWAFYEDEIRLTGDNGLYQQTVRHDGEERLADVARLGMVMMFYRTSGGAYGNVVRDGDQWRYQPVDDSGRLVSELFQTFERQVRTGFFELPNAIGEAGVRQAAADTPTDIAQAESRGEK</sequence>
<proteinExistence type="predicted"/>
<keyword evidence="1" id="KW-0175">Coiled coil</keyword>
<evidence type="ECO:0000313" key="4">
    <source>
        <dbReference type="EMBL" id="MDT0619177.1"/>
    </source>
</evidence>
<dbReference type="Proteomes" id="UP001259982">
    <property type="component" value="Unassembled WGS sequence"/>
</dbReference>
<feature type="region of interest" description="Disordered" evidence="2">
    <location>
        <begin position="258"/>
        <end position="277"/>
    </location>
</feature>
<feature type="signal peptide" evidence="3">
    <location>
        <begin position="1"/>
        <end position="27"/>
    </location>
</feature>
<dbReference type="InterPro" id="IPR016866">
    <property type="entry name" value="UCP028069"/>
</dbReference>
<dbReference type="EMBL" id="JAVRHY010000011">
    <property type="protein sequence ID" value="MDT0619177.1"/>
    <property type="molecule type" value="Genomic_DNA"/>
</dbReference>
<reference evidence="4 5" key="1">
    <citation type="submission" date="2023-09" db="EMBL/GenBank/DDBJ databases">
        <authorList>
            <person name="Rey-Velasco X."/>
        </authorList>
    </citation>
    <scope>NUCLEOTIDE SEQUENCE [LARGE SCALE GENOMIC DNA]</scope>
    <source>
        <strain evidence="4 5">P385</strain>
    </source>
</reference>
<organism evidence="4 5">
    <name type="scientific">Spectribacter acetivorans</name>
    <dbReference type="NCBI Taxonomy" id="3075603"/>
    <lineage>
        <taxon>Bacteria</taxon>
        <taxon>Pseudomonadati</taxon>
        <taxon>Pseudomonadota</taxon>
        <taxon>Gammaproteobacteria</taxon>
        <taxon>Salinisphaerales</taxon>
        <taxon>Salinisphaeraceae</taxon>
        <taxon>Spectribacter</taxon>
    </lineage>
</organism>
<dbReference type="PROSITE" id="PS51257">
    <property type="entry name" value="PROKAR_LIPOPROTEIN"/>
    <property type="match status" value="1"/>
</dbReference>
<feature type="coiled-coil region" evidence="1">
    <location>
        <begin position="24"/>
        <end position="104"/>
    </location>
</feature>
<comment type="caution">
    <text evidence="4">The sequence shown here is derived from an EMBL/GenBank/DDBJ whole genome shotgun (WGS) entry which is preliminary data.</text>
</comment>
<dbReference type="RefSeq" id="WP_311659528.1">
    <property type="nucleotide sequence ID" value="NZ_JAVRHY010000011.1"/>
</dbReference>
<evidence type="ECO:0000256" key="1">
    <source>
        <dbReference type="SAM" id="Coils"/>
    </source>
</evidence>
<evidence type="ECO:0000313" key="5">
    <source>
        <dbReference type="Proteomes" id="UP001259982"/>
    </source>
</evidence>